<feature type="domain" description="Electron transfer flavoprotein alpha/beta-subunit N-terminal" evidence="4">
    <location>
        <begin position="44"/>
        <end position="242"/>
    </location>
</feature>
<accession>A0ABZ1BQF7</accession>
<dbReference type="PANTHER" id="PTHR21294">
    <property type="entry name" value="ELECTRON TRANSFER FLAVOPROTEIN BETA-SUBUNIT"/>
    <property type="match status" value="1"/>
</dbReference>
<dbReference type="CDD" id="cd01714">
    <property type="entry name" value="ETF_beta"/>
    <property type="match status" value="1"/>
</dbReference>
<dbReference type="Proteomes" id="UP001333102">
    <property type="component" value="Chromosome"/>
</dbReference>
<dbReference type="InterPro" id="IPR014729">
    <property type="entry name" value="Rossmann-like_a/b/a_fold"/>
</dbReference>
<comment type="cofactor">
    <cofactor evidence="3">
        <name>AMP</name>
        <dbReference type="ChEBI" id="CHEBI:456215"/>
    </cofactor>
</comment>
<reference evidence="6" key="1">
    <citation type="submission" date="2023-12" db="EMBL/GenBank/DDBJ databases">
        <title>Novel isolates from deep terrestrial aquifers shed light on the physiology and ecology of the class Limnochordia.</title>
        <authorList>
            <person name="Karnachuk O.V."/>
            <person name="Lukina A.P."/>
            <person name="Avakyan M.R."/>
            <person name="Kadnikov V."/>
            <person name="Begmatov S."/>
            <person name="Beletsky A.V."/>
            <person name="Mardanov A.V."/>
            <person name="Ravin N.V."/>
        </authorList>
    </citation>
    <scope>NUCLEOTIDE SEQUENCE [LARGE SCALE GENOMIC DNA]</scope>
    <source>
        <strain evidence="6">LN</strain>
    </source>
</reference>
<sequence>MNAGTVTGWSPRLPRPGREGYTLHIVVCIKQVPDSREIRIDARTGTLIREGVPSIVNPYDLHGVEEAVRLKERLPGTRVTAITMGPMMAASALEECVALGADEGVLVSDRAFAGADTLATSYVLSQAVRKAGQQWGEVDLVLCGKQTIDGDTGQVGPGLASRLGYEQLTYVEAIEEVDPVGRRIRVRRRLEDGLQVVETRLPAVLTVMESLNEVRRASLPQVLRAVRYKPVVWTVQDFPDIDRSQIGLKGSPTVVGKAWVPEPVRRAGLRIEGKSPQEAARAAWEALVERRLPEKLGWVARAQTEVHRA</sequence>
<dbReference type="SMART" id="SM00893">
    <property type="entry name" value="ETF"/>
    <property type="match status" value="1"/>
</dbReference>
<dbReference type="InterPro" id="IPR012255">
    <property type="entry name" value="ETF_b"/>
</dbReference>
<dbReference type="InterPro" id="IPR033948">
    <property type="entry name" value="ETF_beta_N"/>
</dbReference>
<dbReference type="InterPro" id="IPR014730">
    <property type="entry name" value="ETF_a/b_N"/>
</dbReference>
<name>A0ABZ1BQF7_9FIRM</name>
<evidence type="ECO:0000256" key="1">
    <source>
        <dbReference type="ARBA" id="ARBA00007557"/>
    </source>
</evidence>
<keyword evidence="6" id="KW-1185">Reference proteome</keyword>
<dbReference type="PANTHER" id="PTHR21294:SF17">
    <property type="entry name" value="PROTEIN FIXA"/>
    <property type="match status" value="1"/>
</dbReference>
<evidence type="ECO:0000313" key="6">
    <source>
        <dbReference type="Proteomes" id="UP001333102"/>
    </source>
</evidence>
<dbReference type="PROSITE" id="PS01065">
    <property type="entry name" value="ETF_BETA"/>
    <property type="match status" value="1"/>
</dbReference>
<dbReference type="RefSeq" id="WP_324669327.1">
    <property type="nucleotide sequence ID" value="NZ_CP141614.1"/>
</dbReference>
<dbReference type="SUPFAM" id="SSF52402">
    <property type="entry name" value="Adenine nucleotide alpha hydrolases-like"/>
    <property type="match status" value="1"/>
</dbReference>
<dbReference type="Pfam" id="PF01012">
    <property type="entry name" value="ETF"/>
    <property type="match status" value="1"/>
</dbReference>
<comment type="similarity">
    <text evidence="1">Belongs to the ETF beta-subunit/FixA family.</text>
</comment>
<evidence type="ECO:0000313" key="5">
    <source>
        <dbReference type="EMBL" id="WRP14939.1"/>
    </source>
</evidence>
<dbReference type="InterPro" id="IPR000049">
    <property type="entry name" value="ET-Flavoprotein_bsu_CS"/>
</dbReference>
<evidence type="ECO:0000259" key="4">
    <source>
        <dbReference type="SMART" id="SM00893"/>
    </source>
</evidence>
<organism evidence="5 6">
    <name type="scientific">Geochorda subterranea</name>
    <dbReference type="NCBI Taxonomy" id="3109564"/>
    <lineage>
        <taxon>Bacteria</taxon>
        <taxon>Bacillati</taxon>
        <taxon>Bacillota</taxon>
        <taxon>Limnochordia</taxon>
        <taxon>Limnochordales</taxon>
        <taxon>Geochordaceae</taxon>
        <taxon>Geochorda</taxon>
    </lineage>
</organism>
<dbReference type="EMBL" id="CP141614">
    <property type="protein sequence ID" value="WRP14939.1"/>
    <property type="molecule type" value="Genomic_DNA"/>
</dbReference>
<evidence type="ECO:0000256" key="3">
    <source>
        <dbReference type="ARBA" id="ARBA00049933"/>
    </source>
</evidence>
<evidence type="ECO:0000256" key="2">
    <source>
        <dbReference type="ARBA" id="ARBA00042002"/>
    </source>
</evidence>
<gene>
    <name evidence="5" type="ORF">VLY81_01840</name>
</gene>
<dbReference type="Gene3D" id="3.40.50.620">
    <property type="entry name" value="HUPs"/>
    <property type="match status" value="1"/>
</dbReference>
<proteinExistence type="inferred from homology"/>
<protein>
    <recommendedName>
        <fullName evidence="2">Electron transfer flavoprotein small subunit</fullName>
    </recommendedName>
</protein>